<dbReference type="GO" id="GO:0005637">
    <property type="term" value="C:nuclear inner membrane"/>
    <property type="evidence" value="ECO:0007669"/>
    <property type="project" value="TreeGrafter"/>
</dbReference>
<dbReference type="OrthoDB" id="366038at2759"/>
<keyword evidence="3" id="KW-0328">Glycosyltransferase</keyword>
<sequence length="952" mass="103334">MAMSYTHSETGPHMLIALTHLRAKVYSSLRHNTFCRSKRSMGRGAKEPGGKAAASAPVVPLQGHCRGLCFLIQLLCASTVGLVWCAILWARLSSQIKFDRPGRTEMDELQVPISDSAFYLSYYYDVVRAPSLWEGLQRLLRDSRSEAPDEVNALHKFNVVPELILACLQRLGGGSAFAFYVAAVVLFTALGSAGLALTSGLLGGSPLCSLAAGSLYFALCFSPSMQAASRLGGAAIALREFWGVPALLLQNGWLSMALVAPARKGAPLGRLLGCAVGTCVLELFWQFAPFVLLLQLLAVLAAHTLGTLPRRRLGEVGLAAMLGTVAALTLSFGNRMLLCSPFFALAGSTAVVGLVPLSPGLAAKEGLFFESAWVLVSALIFGIVAQQSLAQVASEQEDRHVMQLLLQKLGMAPPEASFDAFLYLQAPEFQFLSMSYVHEALDSLALPAAGLATLLVAASWLRSLVCNRKHSSKPSFEEESRAAKQSAWLVQVLFLSALLLLAGLVSRLRVLAAPALCLVGSLSASPNLWAAALGVGARRSWAALLLGNSLGLVLLCTPFMSGFRIPGPSSPVQRAQQVGEVAADLDMRELVEWANESLPSGSLVMADMTLAAKLRMISPTISVGNHPQYESQTSRQRNRDYYRTFTCAAPSTVHEVLSKYGVTHVLLNANACRARMGKLDAFHERQDRCGQLSQAELQQRTFCWGGFLTSPPESDGNALFELAFRNPVYTVLRLGPSRATWASEKKRRRRGPSAQWTAAASWRDWLKGLRGLKAARGLARAGATWPKRHGGSSEALEVAEAFLQAAERLAPGDPMVDLQRAEMQQMSGDAKHAFDGMLDAAQRAEGLDPAALNQVFQALKRPLNEQGPQASLARLKKLVAALVPHWEATHNAFELCDVASWLKDWGDQKLSRKLWAAAKRIDGYDACVREDWSKWEGKEMLSHETWRAFLRM</sequence>
<dbReference type="EMBL" id="CAJNNW010010471">
    <property type="protein sequence ID" value="CAE8652127.1"/>
    <property type="molecule type" value="Genomic_DNA"/>
</dbReference>
<keyword evidence="7 8" id="KW-0472">Membrane</keyword>
<evidence type="ECO:0000313" key="9">
    <source>
        <dbReference type="EMBL" id="CAE8587046.1"/>
    </source>
</evidence>
<dbReference type="Pfam" id="PF10034">
    <property type="entry name" value="Dpy19"/>
    <property type="match status" value="1"/>
</dbReference>
<feature type="transmembrane region" description="Helical" evidence="8">
    <location>
        <begin position="367"/>
        <end position="385"/>
    </location>
</feature>
<organism evidence="10 11">
    <name type="scientific">Polarella glacialis</name>
    <name type="common">Dinoflagellate</name>
    <dbReference type="NCBI Taxonomy" id="89957"/>
    <lineage>
        <taxon>Eukaryota</taxon>
        <taxon>Sar</taxon>
        <taxon>Alveolata</taxon>
        <taxon>Dinophyceae</taxon>
        <taxon>Suessiales</taxon>
        <taxon>Suessiaceae</taxon>
        <taxon>Polarella</taxon>
    </lineage>
</organism>
<gene>
    <name evidence="9" type="ORF">PGLA1383_LOCUS5886</name>
    <name evidence="10" type="ORF">PGLA2088_LOCUS9465</name>
</gene>
<dbReference type="EMBL" id="CAJNNV010002350">
    <property type="protein sequence ID" value="CAE8587046.1"/>
    <property type="molecule type" value="Genomic_DNA"/>
</dbReference>
<feature type="transmembrane region" description="Helical" evidence="8">
    <location>
        <begin position="70"/>
        <end position="90"/>
    </location>
</feature>
<keyword evidence="6 8" id="KW-1133">Transmembrane helix</keyword>
<protein>
    <recommendedName>
        <fullName evidence="13">Mannosyltransferase</fullName>
    </recommendedName>
</protein>
<proteinExistence type="inferred from homology"/>
<evidence type="ECO:0000256" key="1">
    <source>
        <dbReference type="ARBA" id="ARBA00004141"/>
    </source>
</evidence>
<dbReference type="Proteomes" id="UP000626109">
    <property type="component" value="Unassembled WGS sequence"/>
</dbReference>
<evidence type="ECO:0000256" key="5">
    <source>
        <dbReference type="ARBA" id="ARBA00022692"/>
    </source>
</evidence>
<comment type="subcellular location">
    <subcellularLocation>
        <location evidence="1">Membrane</location>
        <topology evidence="1">Multi-pass membrane protein</topology>
    </subcellularLocation>
</comment>
<dbReference type="InterPro" id="IPR018732">
    <property type="entry name" value="Dpy-19/Dpy-19-like"/>
</dbReference>
<dbReference type="OMA" id="YDNITEY"/>
<reference evidence="10" key="1">
    <citation type="submission" date="2021-02" db="EMBL/GenBank/DDBJ databases">
        <authorList>
            <person name="Dougan E. K."/>
            <person name="Rhodes N."/>
            <person name="Thang M."/>
            <person name="Chan C."/>
        </authorList>
    </citation>
    <scope>NUCLEOTIDE SEQUENCE</scope>
</reference>
<evidence type="ECO:0000256" key="2">
    <source>
        <dbReference type="ARBA" id="ARBA00008744"/>
    </source>
</evidence>
<name>A0A813IK12_POLGL</name>
<dbReference type="PANTHER" id="PTHR31488:SF1">
    <property type="entry name" value="C-MANNOSYLTRANSFERASE DPY19L1"/>
    <property type="match status" value="1"/>
</dbReference>
<feature type="transmembrane region" description="Helical" evidence="8">
    <location>
        <begin position="511"/>
        <end position="529"/>
    </location>
</feature>
<feature type="transmembrane region" description="Helical" evidence="8">
    <location>
        <begin position="313"/>
        <end position="332"/>
    </location>
</feature>
<dbReference type="PANTHER" id="PTHR31488">
    <property type="entry name" value="DPY-19-LIKE 1, LIKE (H. SAPIENS)"/>
    <property type="match status" value="1"/>
</dbReference>
<evidence type="ECO:0000256" key="7">
    <source>
        <dbReference type="ARBA" id="ARBA00023136"/>
    </source>
</evidence>
<dbReference type="AlphaFoldDB" id="A0A813IK12"/>
<evidence type="ECO:0000313" key="10">
    <source>
        <dbReference type="EMBL" id="CAE8652127.1"/>
    </source>
</evidence>
<keyword evidence="5 8" id="KW-0812">Transmembrane</keyword>
<feature type="transmembrane region" description="Helical" evidence="8">
    <location>
        <begin position="444"/>
        <end position="465"/>
    </location>
</feature>
<evidence type="ECO:0000313" key="11">
    <source>
        <dbReference type="Proteomes" id="UP000626109"/>
    </source>
</evidence>
<feature type="transmembrane region" description="Helical" evidence="8">
    <location>
        <begin position="177"/>
        <end position="197"/>
    </location>
</feature>
<evidence type="ECO:0008006" key="13">
    <source>
        <dbReference type="Google" id="ProtNLM"/>
    </source>
</evidence>
<comment type="similarity">
    <text evidence="2">Belongs to the dpy-19 family.</text>
</comment>
<feature type="transmembrane region" description="Helical" evidence="8">
    <location>
        <begin position="486"/>
        <end position="505"/>
    </location>
</feature>
<feature type="transmembrane region" description="Helical" evidence="8">
    <location>
        <begin position="541"/>
        <end position="560"/>
    </location>
</feature>
<dbReference type="GO" id="GO:0000030">
    <property type="term" value="F:mannosyltransferase activity"/>
    <property type="evidence" value="ECO:0007669"/>
    <property type="project" value="TreeGrafter"/>
</dbReference>
<keyword evidence="12" id="KW-1185">Reference proteome</keyword>
<evidence type="ECO:0000313" key="12">
    <source>
        <dbReference type="Proteomes" id="UP000654075"/>
    </source>
</evidence>
<evidence type="ECO:0000256" key="3">
    <source>
        <dbReference type="ARBA" id="ARBA00022676"/>
    </source>
</evidence>
<accession>A0A813IK12</accession>
<evidence type="ECO:0000256" key="8">
    <source>
        <dbReference type="SAM" id="Phobius"/>
    </source>
</evidence>
<dbReference type="Proteomes" id="UP000654075">
    <property type="component" value="Unassembled WGS sequence"/>
</dbReference>
<feature type="transmembrane region" description="Helical" evidence="8">
    <location>
        <begin position="283"/>
        <end position="301"/>
    </location>
</feature>
<evidence type="ECO:0000256" key="4">
    <source>
        <dbReference type="ARBA" id="ARBA00022679"/>
    </source>
</evidence>
<feature type="transmembrane region" description="Helical" evidence="8">
    <location>
        <begin position="338"/>
        <end position="355"/>
    </location>
</feature>
<keyword evidence="4" id="KW-0808">Transferase</keyword>
<comment type="caution">
    <text evidence="10">The sequence shown here is derived from an EMBL/GenBank/DDBJ whole genome shotgun (WGS) entry which is preliminary data.</text>
</comment>
<evidence type="ECO:0000256" key="6">
    <source>
        <dbReference type="ARBA" id="ARBA00022989"/>
    </source>
</evidence>